<gene>
    <name evidence="1" type="ORF">B0J15DRAFT_290539</name>
</gene>
<dbReference type="Proteomes" id="UP000736672">
    <property type="component" value="Unassembled WGS sequence"/>
</dbReference>
<dbReference type="AlphaFoldDB" id="A0A9P9HK41"/>
<proteinExistence type="predicted"/>
<protein>
    <submittedName>
        <fullName evidence="1">Uncharacterized protein</fullName>
    </submittedName>
</protein>
<dbReference type="EMBL" id="JAGTJS010000009">
    <property type="protein sequence ID" value="KAH7258097.1"/>
    <property type="molecule type" value="Genomic_DNA"/>
</dbReference>
<evidence type="ECO:0000313" key="1">
    <source>
        <dbReference type="EMBL" id="KAH7258097.1"/>
    </source>
</evidence>
<reference evidence="1" key="1">
    <citation type="journal article" date="2021" name="Nat. Commun.">
        <title>Genetic determinants of endophytism in the Arabidopsis root mycobiome.</title>
        <authorList>
            <person name="Mesny F."/>
            <person name="Miyauchi S."/>
            <person name="Thiergart T."/>
            <person name="Pickel B."/>
            <person name="Atanasova L."/>
            <person name="Karlsson M."/>
            <person name="Huettel B."/>
            <person name="Barry K.W."/>
            <person name="Haridas S."/>
            <person name="Chen C."/>
            <person name="Bauer D."/>
            <person name="Andreopoulos W."/>
            <person name="Pangilinan J."/>
            <person name="LaButti K."/>
            <person name="Riley R."/>
            <person name="Lipzen A."/>
            <person name="Clum A."/>
            <person name="Drula E."/>
            <person name="Henrissat B."/>
            <person name="Kohler A."/>
            <person name="Grigoriev I.V."/>
            <person name="Martin F.M."/>
            <person name="Hacquard S."/>
        </authorList>
    </citation>
    <scope>NUCLEOTIDE SEQUENCE</scope>
    <source>
        <strain evidence="1">FSSC 5 MPI-SDFR-AT-0091</strain>
    </source>
</reference>
<comment type="caution">
    <text evidence="1">The sequence shown here is derived from an EMBL/GenBank/DDBJ whole genome shotgun (WGS) entry which is preliminary data.</text>
</comment>
<evidence type="ECO:0000313" key="2">
    <source>
        <dbReference type="Proteomes" id="UP000736672"/>
    </source>
</evidence>
<organism evidence="1 2">
    <name type="scientific">Fusarium solani</name>
    <name type="common">Filamentous fungus</name>
    <dbReference type="NCBI Taxonomy" id="169388"/>
    <lineage>
        <taxon>Eukaryota</taxon>
        <taxon>Fungi</taxon>
        <taxon>Dikarya</taxon>
        <taxon>Ascomycota</taxon>
        <taxon>Pezizomycotina</taxon>
        <taxon>Sordariomycetes</taxon>
        <taxon>Hypocreomycetidae</taxon>
        <taxon>Hypocreales</taxon>
        <taxon>Nectriaceae</taxon>
        <taxon>Fusarium</taxon>
        <taxon>Fusarium solani species complex</taxon>
    </lineage>
</organism>
<name>A0A9P9HK41_FUSSL</name>
<keyword evidence="2" id="KW-1185">Reference proteome</keyword>
<sequence length="207" mass="23239">MFVSSQPGRRIINPQIGSIIRLHAPFRQPLPTHPHYLVYVFAVEASSALLDACLLPSYRIIRPSPRSVQVYSILVRPAYIVPLSPSATTKFSPSSRQCWTRLLCWSSPFPLTGSFPVLLVWLPSVHNLMSEHVDKPGHRVETTIRVAPISLVDTPHFNVPTLWNPCCQHLPHQLPRAVSRPSFAVLCRFALYRDVGGAAHSDVRRVL</sequence>
<accession>A0A9P9HK41</accession>